<dbReference type="RefSeq" id="WP_110423271.1">
    <property type="nucleotide sequence ID" value="NZ_QGLP01000004.1"/>
</dbReference>
<dbReference type="InterPro" id="IPR001451">
    <property type="entry name" value="Hexapep"/>
</dbReference>
<accession>A0A2V4E5R3</accession>
<comment type="similarity">
    <text evidence="1 4">Belongs to the transferase hexapeptide repeat family.</text>
</comment>
<dbReference type="EMBL" id="QGLP01000004">
    <property type="protein sequence ID" value="PXZ06206.1"/>
    <property type="molecule type" value="Genomic_DNA"/>
</dbReference>
<dbReference type="InterPro" id="IPR045304">
    <property type="entry name" value="LbH_SAT"/>
</dbReference>
<gene>
    <name evidence="5" type="ORF">DKK79_05970</name>
</gene>
<dbReference type="PIRSF" id="PIRSF000441">
    <property type="entry name" value="CysE"/>
    <property type="match status" value="1"/>
</dbReference>
<keyword evidence="2 4" id="KW-0808">Transferase</keyword>
<proteinExistence type="inferred from homology"/>
<comment type="caution">
    <text evidence="5">The sequence shown here is derived from an EMBL/GenBank/DDBJ whole genome shotgun (WGS) entry which is preliminary data.</text>
</comment>
<reference evidence="5 6" key="1">
    <citation type="submission" date="2018-05" db="EMBL/GenBank/DDBJ databases">
        <title>Reference genomes for bee gut microbiota database.</title>
        <authorList>
            <person name="Ellegaard K.M."/>
        </authorList>
    </citation>
    <scope>NUCLEOTIDE SEQUENCE [LARGE SCALE GENOMIC DNA]</scope>
    <source>
        <strain evidence="5 6">ESL0177</strain>
    </source>
</reference>
<dbReference type="AlphaFoldDB" id="A0A2V4E5R3"/>
<dbReference type="GO" id="GO:0006535">
    <property type="term" value="P:cysteine biosynthetic process from serine"/>
    <property type="evidence" value="ECO:0007669"/>
    <property type="project" value="InterPro"/>
</dbReference>
<evidence type="ECO:0000313" key="5">
    <source>
        <dbReference type="EMBL" id="PXZ06206.1"/>
    </source>
</evidence>
<dbReference type="PANTHER" id="PTHR42811">
    <property type="entry name" value="SERINE ACETYLTRANSFERASE"/>
    <property type="match status" value="1"/>
</dbReference>
<dbReference type="SUPFAM" id="SSF51161">
    <property type="entry name" value="Trimeric LpxA-like enzymes"/>
    <property type="match status" value="1"/>
</dbReference>
<organism evidence="5 6">
    <name type="scientific">Gilliamella apicola</name>
    <dbReference type="NCBI Taxonomy" id="1196095"/>
    <lineage>
        <taxon>Bacteria</taxon>
        <taxon>Pseudomonadati</taxon>
        <taxon>Pseudomonadota</taxon>
        <taxon>Gammaproteobacteria</taxon>
        <taxon>Orbales</taxon>
        <taxon>Orbaceae</taxon>
        <taxon>Gilliamella</taxon>
    </lineage>
</organism>
<dbReference type="InterPro" id="IPR011004">
    <property type="entry name" value="Trimer_LpxA-like_sf"/>
</dbReference>
<keyword evidence="3 4" id="KW-0012">Acyltransferase</keyword>
<evidence type="ECO:0000256" key="1">
    <source>
        <dbReference type="ARBA" id="ARBA00007274"/>
    </source>
</evidence>
<sequence length="193" mass="22597">MFKYFHIIHFLMTHNLSQLKEHWRRDIIKRRKFKWSRLLKTITRSTDLNPRYWFWWRLAREMHLHGSKKQKSISNLINLGLIKNYNIEITLNVDIGFNPFISHFCGIVINGNAEIGNNFICRQNVTIGWKSHPLKVIIGDNVKIGASSVILGGEIKIGDNTEIGAMSFITRDIPNNCIVYTEKKNKIIEKTIY</sequence>
<comment type="catalytic activity">
    <reaction evidence="4">
        <text>L-serine + acetyl-CoA = O-acetyl-L-serine + CoA</text>
        <dbReference type="Rhea" id="RHEA:24560"/>
        <dbReference type="ChEBI" id="CHEBI:33384"/>
        <dbReference type="ChEBI" id="CHEBI:57287"/>
        <dbReference type="ChEBI" id="CHEBI:57288"/>
        <dbReference type="ChEBI" id="CHEBI:58340"/>
        <dbReference type="EC" id="2.3.1.30"/>
    </reaction>
</comment>
<evidence type="ECO:0000256" key="2">
    <source>
        <dbReference type="ARBA" id="ARBA00022679"/>
    </source>
</evidence>
<dbReference type="Pfam" id="PF00132">
    <property type="entry name" value="Hexapep"/>
    <property type="match status" value="1"/>
</dbReference>
<dbReference type="Gene3D" id="2.160.10.10">
    <property type="entry name" value="Hexapeptide repeat proteins"/>
    <property type="match status" value="1"/>
</dbReference>
<evidence type="ECO:0000256" key="3">
    <source>
        <dbReference type="ARBA" id="ARBA00023315"/>
    </source>
</evidence>
<evidence type="ECO:0000313" key="6">
    <source>
        <dbReference type="Proteomes" id="UP000247483"/>
    </source>
</evidence>
<dbReference type="InterPro" id="IPR005881">
    <property type="entry name" value="Ser_O-AcTrfase"/>
</dbReference>
<evidence type="ECO:0000256" key="4">
    <source>
        <dbReference type="PIRNR" id="PIRNR000441"/>
    </source>
</evidence>
<dbReference type="EC" id="2.3.1.30" evidence="4"/>
<dbReference type="Proteomes" id="UP000247483">
    <property type="component" value="Unassembled WGS sequence"/>
</dbReference>
<dbReference type="CDD" id="cd03354">
    <property type="entry name" value="LbH_SAT"/>
    <property type="match status" value="1"/>
</dbReference>
<protein>
    <recommendedName>
        <fullName evidence="4">Serine acetyltransferase</fullName>
        <ecNumber evidence="4">2.3.1.30</ecNumber>
    </recommendedName>
</protein>
<dbReference type="GO" id="GO:0005737">
    <property type="term" value="C:cytoplasm"/>
    <property type="evidence" value="ECO:0007669"/>
    <property type="project" value="InterPro"/>
</dbReference>
<dbReference type="GO" id="GO:0009001">
    <property type="term" value="F:serine O-acetyltransferase activity"/>
    <property type="evidence" value="ECO:0007669"/>
    <property type="project" value="UniProtKB-EC"/>
</dbReference>
<name>A0A2V4E5R3_9GAMM</name>